<gene>
    <name evidence="1" type="ORF">THRCLA_20066</name>
</gene>
<comment type="caution">
    <text evidence="1">The sequence shown here is derived from an EMBL/GenBank/DDBJ whole genome shotgun (WGS) entry which is preliminary data.</text>
</comment>
<dbReference type="Proteomes" id="UP000243217">
    <property type="component" value="Unassembled WGS sequence"/>
</dbReference>
<dbReference type="OrthoDB" id="63301at2759"/>
<accession>A0A1W0ABV5</accession>
<name>A0A1W0ABV5_9STRA</name>
<evidence type="ECO:0000313" key="2">
    <source>
        <dbReference type="Proteomes" id="UP000243217"/>
    </source>
</evidence>
<keyword evidence="2" id="KW-1185">Reference proteome</keyword>
<dbReference type="AlphaFoldDB" id="A0A1W0ABV5"/>
<proteinExistence type="predicted"/>
<sequence>MDMLRLKLAEASAYDNVPMDKANARKAKVKRPPNLVKAVPSTILLDNERMSKSIRLFGARKKPLSAIQEGVEKLNRFEPQYLPQKPSKGIEKAAKDVLQDAYNTRPREISTIPTAFDKQDNNAKIAGKRHGPASISQVFLM</sequence>
<reference evidence="1 2" key="1">
    <citation type="journal article" date="2014" name="Genome Biol. Evol.">
        <title>The secreted proteins of Achlya hypogyna and Thraustotheca clavata identify the ancestral oomycete secretome and reveal gene acquisitions by horizontal gene transfer.</title>
        <authorList>
            <person name="Misner I."/>
            <person name="Blouin N."/>
            <person name="Leonard G."/>
            <person name="Richards T.A."/>
            <person name="Lane C.E."/>
        </authorList>
    </citation>
    <scope>NUCLEOTIDE SEQUENCE [LARGE SCALE GENOMIC DNA]</scope>
    <source>
        <strain evidence="1 2">ATCC 34112</strain>
    </source>
</reference>
<dbReference type="EMBL" id="JNBS01000100">
    <property type="protein sequence ID" value="OQS07774.1"/>
    <property type="molecule type" value="Genomic_DNA"/>
</dbReference>
<evidence type="ECO:0000313" key="1">
    <source>
        <dbReference type="EMBL" id="OQS07774.1"/>
    </source>
</evidence>
<organism evidence="1 2">
    <name type="scientific">Thraustotheca clavata</name>
    <dbReference type="NCBI Taxonomy" id="74557"/>
    <lineage>
        <taxon>Eukaryota</taxon>
        <taxon>Sar</taxon>
        <taxon>Stramenopiles</taxon>
        <taxon>Oomycota</taxon>
        <taxon>Saprolegniomycetes</taxon>
        <taxon>Saprolegniales</taxon>
        <taxon>Achlyaceae</taxon>
        <taxon>Thraustotheca</taxon>
    </lineage>
</organism>
<protein>
    <submittedName>
        <fullName evidence="1">Uncharacterized protein</fullName>
    </submittedName>
</protein>